<dbReference type="OrthoDB" id="1702342at2759"/>
<dbReference type="PANTHER" id="PTHR37984">
    <property type="entry name" value="PROTEIN CBG26694"/>
    <property type="match status" value="1"/>
</dbReference>
<evidence type="ECO:0000313" key="4">
    <source>
        <dbReference type="Proteomes" id="UP000321393"/>
    </source>
</evidence>
<dbReference type="Pfam" id="PF17919">
    <property type="entry name" value="RT_RNaseH_2"/>
    <property type="match status" value="1"/>
</dbReference>
<dbReference type="FunFam" id="3.30.70.270:FF:000020">
    <property type="entry name" value="Transposon Tf2-6 polyprotein-like Protein"/>
    <property type="match status" value="1"/>
</dbReference>
<feature type="domain" description="Reverse transcriptase/retrotransposon-derived protein RNase H-like" evidence="2">
    <location>
        <begin position="209"/>
        <end position="270"/>
    </location>
</feature>
<dbReference type="GO" id="GO:0003824">
    <property type="term" value="F:catalytic activity"/>
    <property type="evidence" value="ECO:0007669"/>
    <property type="project" value="UniProtKB-KW"/>
</dbReference>
<dbReference type="InterPro" id="IPR043502">
    <property type="entry name" value="DNA/RNA_pol_sf"/>
</dbReference>
<evidence type="ECO:0000256" key="1">
    <source>
        <dbReference type="ARBA" id="ARBA00023268"/>
    </source>
</evidence>
<evidence type="ECO:0000313" key="3">
    <source>
        <dbReference type="EMBL" id="KAA0043595.1"/>
    </source>
</evidence>
<evidence type="ECO:0000259" key="2">
    <source>
        <dbReference type="Pfam" id="PF17919"/>
    </source>
</evidence>
<protein>
    <submittedName>
        <fullName evidence="3">Mitochondrial protein</fullName>
    </submittedName>
</protein>
<comment type="caution">
    <text evidence="3">The sequence shown here is derived from an EMBL/GenBank/DDBJ whole genome shotgun (WGS) entry which is preliminary data.</text>
</comment>
<gene>
    <name evidence="3" type="ORF">E6C27_scaffold320G00260</name>
</gene>
<sequence>MTMAEFYGVDEVYTIEESILVVLDKFADVFNWPEKLPARRSIEHHIHLKKDTNPINVRPSRYAYQQKEEMDKRVGEMLSSGVIRPSISPYSSLVLLVKKKDGSCKSLKEHLKHPKIVLTMLREHELYENKKKCSFAKSRVEYLGHVISRKGVEVDPEKIRSIVEWPSPTNVKEVRGFLGLTGYYRRFVHQYGSMAAPLTQLLKNGAFKWTIETEEAFVKLKNAMMTLPMLALPDFSLPFEIETDASGYGIGAVLIQAKHPIAYYNHTLALRDRARKGINGCYVCSTEMEILRVGS</sequence>
<dbReference type="AlphaFoldDB" id="A0A5A7TQA2"/>
<dbReference type="Gene3D" id="3.10.10.10">
    <property type="entry name" value="HIV Type 1 Reverse Transcriptase, subunit A, domain 1"/>
    <property type="match status" value="1"/>
</dbReference>
<dbReference type="Proteomes" id="UP000321393">
    <property type="component" value="Unassembled WGS sequence"/>
</dbReference>
<dbReference type="InterPro" id="IPR050951">
    <property type="entry name" value="Retrovirus_Pol_polyprotein"/>
</dbReference>
<proteinExistence type="predicted"/>
<reference evidence="3 4" key="1">
    <citation type="submission" date="2019-08" db="EMBL/GenBank/DDBJ databases">
        <title>Draft genome sequences of two oriental melons (Cucumis melo L. var makuwa).</title>
        <authorList>
            <person name="Kwon S.-Y."/>
        </authorList>
    </citation>
    <scope>NUCLEOTIDE SEQUENCE [LARGE SCALE GENOMIC DNA]</scope>
    <source>
        <strain evidence="4">cv. SW 3</strain>
        <tissue evidence="3">Leaf</tissue>
    </source>
</reference>
<dbReference type="SUPFAM" id="SSF56672">
    <property type="entry name" value="DNA/RNA polymerases"/>
    <property type="match status" value="1"/>
</dbReference>
<accession>A0A5A7TQA2</accession>
<dbReference type="InterPro" id="IPR041577">
    <property type="entry name" value="RT_RNaseH_2"/>
</dbReference>
<dbReference type="EMBL" id="SSTE01015080">
    <property type="protein sequence ID" value="KAA0043595.1"/>
    <property type="molecule type" value="Genomic_DNA"/>
</dbReference>
<keyword evidence="1" id="KW-0511">Multifunctional enzyme</keyword>
<dbReference type="Gene3D" id="3.30.70.270">
    <property type="match status" value="2"/>
</dbReference>
<dbReference type="PANTHER" id="PTHR37984:SF5">
    <property type="entry name" value="PROTEIN NYNRIN-LIKE"/>
    <property type="match status" value="1"/>
</dbReference>
<dbReference type="InterPro" id="IPR043128">
    <property type="entry name" value="Rev_trsase/Diguanyl_cyclase"/>
</dbReference>
<organism evidence="3 4">
    <name type="scientific">Cucumis melo var. makuwa</name>
    <name type="common">Oriental melon</name>
    <dbReference type="NCBI Taxonomy" id="1194695"/>
    <lineage>
        <taxon>Eukaryota</taxon>
        <taxon>Viridiplantae</taxon>
        <taxon>Streptophyta</taxon>
        <taxon>Embryophyta</taxon>
        <taxon>Tracheophyta</taxon>
        <taxon>Spermatophyta</taxon>
        <taxon>Magnoliopsida</taxon>
        <taxon>eudicotyledons</taxon>
        <taxon>Gunneridae</taxon>
        <taxon>Pentapetalae</taxon>
        <taxon>rosids</taxon>
        <taxon>fabids</taxon>
        <taxon>Cucurbitales</taxon>
        <taxon>Cucurbitaceae</taxon>
        <taxon>Benincaseae</taxon>
        <taxon>Cucumis</taxon>
    </lineage>
</organism>
<name>A0A5A7TQA2_CUCMM</name>